<dbReference type="SMART" id="SM00857">
    <property type="entry name" value="Resolvase"/>
    <property type="match status" value="1"/>
</dbReference>
<gene>
    <name evidence="6" type="ORF">N5I32_12595</name>
</gene>
<evidence type="ECO:0000256" key="2">
    <source>
        <dbReference type="ARBA" id="ARBA00023125"/>
    </source>
</evidence>
<keyword evidence="1" id="KW-0229">DNA integration</keyword>
<feature type="active site" description="O-(5'-phospho-DNA)-serine intermediate" evidence="4">
    <location>
        <position position="13"/>
    </location>
</feature>
<keyword evidence="7" id="KW-1185">Reference proteome</keyword>
<evidence type="ECO:0000256" key="4">
    <source>
        <dbReference type="PROSITE-ProRule" id="PRU10137"/>
    </source>
</evidence>
<keyword evidence="3" id="KW-0233">DNA recombination</keyword>
<keyword evidence="2" id="KW-0238">DNA-binding</keyword>
<evidence type="ECO:0000259" key="5">
    <source>
        <dbReference type="PROSITE" id="PS51736"/>
    </source>
</evidence>
<dbReference type="PROSITE" id="PS51736">
    <property type="entry name" value="RECOMBINASES_3"/>
    <property type="match status" value="1"/>
</dbReference>
<evidence type="ECO:0000313" key="6">
    <source>
        <dbReference type="EMBL" id="MCT8330359.1"/>
    </source>
</evidence>
<dbReference type="Gene3D" id="3.40.50.1390">
    <property type="entry name" value="Resolvase, N-terminal catalytic domain"/>
    <property type="match status" value="1"/>
</dbReference>
<evidence type="ECO:0000256" key="3">
    <source>
        <dbReference type="ARBA" id="ARBA00023172"/>
    </source>
</evidence>
<evidence type="ECO:0000313" key="7">
    <source>
        <dbReference type="Proteomes" id="UP001205601"/>
    </source>
</evidence>
<organism evidence="6 7">
    <name type="scientific">Albidovulum sediminis</name>
    <dbReference type="NCBI Taxonomy" id="3066345"/>
    <lineage>
        <taxon>Bacteria</taxon>
        <taxon>Pseudomonadati</taxon>
        <taxon>Pseudomonadota</taxon>
        <taxon>Alphaproteobacteria</taxon>
        <taxon>Rhodobacterales</taxon>
        <taxon>Paracoccaceae</taxon>
        <taxon>Albidovulum</taxon>
    </lineage>
</organism>
<dbReference type="SUPFAM" id="SSF53041">
    <property type="entry name" value="Resolvase-like"/>
    <property type="match status" value="1"/>
</dbReference>
<dbReference type="RefSeq" id="WP_261496227.1">
    <property type="nucleotide sequence ID" value="NZ_JAOCQF010000002.1"/>
</dbReference>
<dbReference type="InterPro" id="IPR036162">
    <property type="entry name" value="Resolvase-like_N_sf"/>
</dbReference>
<dbReference type="Pfam" id="PF00239">
    <property type="entry name" value="Resolvase"/>
    <property type="match status" value="1"/>
</dbReference>
<dbReference type="InterPro" id="IPR006118">
    <property type="entry name" value="Recombinase_CS"/>
</dbReference>
<dbReference type="Proteomes" id="UP001205601">
    <property type="component" value="Unassembled WGS sequence"/>
</dbReference>
<dbReference type="PROSITE" id="PS00397">
    <property type="entry name" value="RECOMBINASES_1"/>
    <property type="match status" value="1"/>
</dbReference>
<comment type="caution">
    <text evidence="6">The sequence shown here is derived from an EMBL/GenBank/DDBJ whole genome shotgun (WGS) entry which is preliminary data.</text>
</comment>
<dbReference type="InterPro" id="IPR050639">
    <property type="entry name" value="SSR_resolvase"/>
</dbReference>
<dbReference type="PANTHER" id="PTHR30461">
    <property type="entry name" value="DNA-INVERTASE FROM LAMBDOID PROPHAGE"/>
    <property type="match status" value="1"/>
</dbReference>
<accession>A0ABT2NQW1</accession>
<protein>
    <submittedName>
        <fullName evidence="6">Recombinase family protein</fullName>
    </submittedName>
</protein>
<evidence type="ECO:0000256" key="1">
    <source>
        <dbReference type="ARBA" id="ARBA00022908"/>
    </source>
</evidence>
<sequence>MPEGRFVSYLRVSTQKQGAQGLGIEAQRRAVAEFMNGGSWQLLGELFEVESGKRKDRPRLAEAIALCRAFTAKLVIAKLDRLSRDAAFLLSLRDAGVEFVAADNPHANRLTVGILALVAEQEREAISQRTKAALAAAKARGVQLGAFRDGKFVGRTATPEDAVVARSARSMQAREKAARIRFLIERFDPNGHLSMRQLADRLNREGVPPPSGRGAWHPQTVKRLRLQLEAESC</sequence>
<dbReference type="EMBL" id="JAOCQF010000002">
    <property type="protein sequence ID" value="MCT8330359.1"/>
    <property type="molecule type" value="Genomic_DNA"/>
</dbReference>
<feature type="domain" description="Resolvase/invertase-type recombinase catalytic" evidence="5">
    <location>
        <begin position="5"/>
        <end position="141"/>
    </location>
</feature>
<dbReference type="InterPro" id="IPR006119">
    <property type="entry name" value="Resolv_N"/>
</dbReference>
<dbReference type="PANTHER" id="PTHR30461:SF2">
    <property type="entry name" value="SERINE RECOMBINASE PINE-RELATED"/>
    <property type="match status" value="1"/>
</dbReference>
<reference evidence="7" key="1">
    <citation type="submission" date="2023-07" db="EMBL/GenBank/DDBJ databases">
        <title>Defluviimonas sediminis sp. nov., isolated from mangrove sediment.</title>
        <authorList>
            <person name="Liu L."/>
            <person name="Li J."/>
            <person name="Huang Y."/>
            <person name="Pan J."/>
            <person name="Li M."/>
        </authorList>
    </citation>
    <scope>NUCLEOTIDE SEQUENCE [LARGE SCALE GENOMIC DNA]</scope>
    <source>
        <strain evidence="7">FT324</strain>
    </source>
</reference>
<proteinExistence type="predicted"/>
<dbReference type="CDD" id="cd00338">
    <property type="entry name" value="Ser_Recombinase"/>
    <property type="match status" value="1"/>
</dbReference>
<name>A0ABT2NQW1_9RHOB</name>